<dbReference type="InterPro" id="IPR006710">
    <property type="entry name" value="Glyco_hydro_43"/>
</dbReference>
<evidence type="ECO:0000256" key="5">
    <source>
        <dbReference type="ARBA" id="ARBA00023277"/>
    </source>
</evidence>
<evidence type="ECO:0000313" key="12">
    <source>
        <dbReference type="Proteomes" id="UP000234789"/>
    </source>
</evidence>
<dbReference type="GO" id="GO:0030246">
    <property type="term" value="F:carbohydrate binding"/>
    <property type="evidence" value="ECO:0007669"/>
    <property type="project" value="InterPro"/>
</dbReference>
<dbReference type="SUPFAM" id="SSF49785">
    <property type="entry name" value="Galactose-binding domain-like"/>
    <property type="match status" value="1"/>
</dbReference>
<feature type="site" description="Important for catalytic activity, responsible for pKa modulation of the active site Glu and correct orientation of both the proton donor and substrate" evidence="7">
    <location>
        <position position="172"/>
    </location>
</feature>
<feature type="domain" description="CBM6" evidence="10">
    <location>
        <begin position="360"/>
        <end position="487"/>
    </location>
</feature>
<sequence length="488" mass="52088">MSQPETKRAEPSARRPLAQAVGKTPPNGNPLVAHRFGADPYALVHGGRVYLYMTNDILERDEQGNAKDNTYGRIDRIGILSSDDLVNWTDHGEVHVAGKDGAAVWATQSWAPAAACKMIGGKERFFLYFANNASGIGVLEGDSPTGPWTDPLGEALIARSTPGVEDVTWLFDPAVLVEEDGSAYIYFGGGIPEGRAQWPDTARVMKLGDDMTSVVGTAQPIRAPYLFEDAGINKRGGVYYFSYCSNFHPGEREEGSPPAGEIAYMTSGSPTGPWTYERSILRNPSAFFGVGGNNHHAMFEFAGSWYMAYHAQTLSKAMGVPLGYRSTHLNRVEFDENGAIREIQADLAGVPAVKALNPYVRTSGSTSAWTAGVSIGPAPRLAGARAAAASEDGGWIGLAGADFGAGASAFAATVRSDGAAGTIELRLDQPDGALIGRLEVPAEEEGEGEWRVRSTAVAGADGVHDLYLVFRGEPDAPLLRLLDWQFSE</sequence>
<dbReference type="Pfam" id="PF04616">
    <property type="entry name" value="Glyco_hydro_43"/>
    <property type="match status" value="1"/>
</dbReference>
<evidence type="ECO:0000256" key="3">
    <source>
        <dbReference type="ARBA" id="ARBA00022729"/>
    </source>
</evidence>
<accession>A0A2N5N6D8</accession>
<dbReference type="Gene3D" id="2.115.10.20">
    <property type="entry name" value="Glycosyl hydrolase domain, family 43"/>
    <property type="match status" value="1"/>
</dbReference>
<name>A0A2N5N6D8_9BACL</name>
<keyword evidence="2 11" id="KW-0624">Polysaccharide degradation</keyword>
<dbReference type="Pfam" id="PF03422">
    <property type="entry name" value="CBM_6"/>
    <property type="match status" value="1"/>
</dbReference>
<dbReference type="RefSeq" id="WP_101809127.1">
    <property type="nucleotide sequence ID" value="NZ_NFEZ01000004.1"/>
</dbReference>
<evidence type="ECO:0000256" key="1">
    <source>
        <dbReference type="ARBA" id="ARBA00009865"/>
    </source>
</evidence>
<dbReference type="EC" id="3.2.1.8" evidence="11"/>
<dbReference type="SMART" id="SM00606">
    <property type="entry name" value="CBD_IV"/>
    <property type="match status" value="1"/>
</dbReference>
<evidence type="ECO:0000256" key="4">
    <source>
        <dbReference type="ARBA" id="ARBA00022801"/>
    </source>
</evidence>
<dbReference type="InterPro" id="IPR023296">
    <property type="entry name" value="Glyco_hydro_beta-prop_sf"/>
</dbReference>
<evidence type="ECO:0000256" key="2">
    <source>
        <dbReference type="ARBA" id="ARBA00022651"/>
    </source>
</evidence>
<evidence type="ECO:0000313" key="11">
    <source>
        <dbReference type="EMBL" id="PLT45873.1"/>
    </source>
</evidence>
<reference evidence="11 12" key="1">
    <citation type="submission" date="2017-05" db="EMBL/GenBank/DDBJ databases">
        <title>Functional genome analysis of Paenibacillus pasadenensis strain R16: insights on endophytic life style and antifungal activity.</title>
        <authorList>
            <person name="Passera A."/>
            <person name="Marcolungo L."/>
            <person name="Casati P."/>
            <person name="Brasca M."/>
            <person name="Quaglino F."/>
            <person name="Delledonne M."/>
        </authorList>
    </citation>
    <scope>NUCLEOTIDE SEQUENCE [LARGE SCALE GENOMIC DNA]</scope>
    <source>
        <strain evidence="11 12">R16</strain>
    </source>
</reference>
<keyword evidence="3" id="KW-0732">Signal</keyword>
<keyword evidence="6 8" id="KW-0326">Glycosidase</keyword>
<comment type="similarity">
    <text evidence="1 8">Belongs to the glycosyl hydrolase 43 family.</text>
</comment>
<dbReference type="InterPro" id="IPR008979">
    <property type="entry name" value="Galactose-bd-like_sf"/>
</dbReference>
<evidence type="ECO:0000256" key="9">
    <source>
        <dbReference type="SAM" id="MobiDB-lite"/>
    </source>
</evidence>
<comment type="caution">
    <text evidence="11">The sequence shown here is derived from an EMBL/GenBank/DDBJ whole genome shotgun (WGS) entry which is preliminary data.</text>
</comment>
<keyword evidence="12" id="KW-1185">Reference proteome</keyword>
<evidence type="ECO:0000256" key="6">
    <source>
        <dbReference type="ARBA" id="ARBA00023295"/>
    </source>
</evidence>
<dbReference type="CDD" id="cd09003">
    <property type="entry name" value="GH43_XynD-like"/>
    <property type="match status" value="1"/>
</dbReference>
<dbReference type="EMBL" id="NFEZ01000004">
    <property type="protein sequence ID" value="PLT45873.1"/>
    <property type="molecule type" value="Genomic_DNA"/>
</dbReference>
<dbReference type="SUPFAM" id="SSF75005">
    <property type="entry name" value="Arabinanase/levansucrase/invertase"/>
    <property type="match status" value="1"/>
</dbReference>
<protein>
    <submittedName>
        <fullName evidence="11">Endo-1,4-beta-xylanase A</fullName>
        <ecNumber evidence="11">3.2.1.8</ecNumber>
    </submittedName>
</protein>
<dbReference type="Proteomes" id="UP000234789">
    <property type="component" value="Unassembled WGS sequence"/>
</dbReference>
<gene>
    <name evidence="11" type="ORF">B8V81_4304</name>
</gene>
<evidence type="ECO:0000259" key="10">
    <source>
        <dbReference type="PROSITE" id="PS51175"/>
    </source>
</evidence>
<organism evidence="11 12">
    <name type="scientific">Paenibacillus pasadenensis</name>
    <dbReference type="NCBI Taxonomy" id="217090"/>
    <lineage>
        <taxon>Bacteria</taxon>
        <taxon>Bacillati</taxon>
        <taxon>Bacillota</taxon>
        <taxon>Bacilli</taxon>
        <taxon>Bacillales</taxon>
        <taxon>Paenibacillaceae</taxon>
        <taxon>Paenibacillus</taxon>
    </lineage>
</organism>
<dbReference type="Gene3D" id="2.60.120.260">
    <property type="entry name" value="Galactose-binding domain-like"/>
    <property type="match status" value="1"/>
</dbReference>
<evidence type="ECO:0000256" key="7">
    <source>
        <dbReference type="PIRSR" id="PIRSR606710-2"/>
    </source>
</evidence>
<evidence type="ECO:0000256" key="8">
    <source>
        <dbReference type="RuleBase" id="RU361187"/>
    </source>
</evidence>
<keyword evidence="2 11" id="KW-0858">Xylan degradation</keyword>
<keyword evidence="4 8" id="KW-0378">Hydrolase</keyword>
<proteinExistence type="inferred from homology"/>
<dbReference type="InterPro" id="IPR052176">
    <property type="entry name" value="Glycosyl_Hydrlase_43_Enz"/>
</dbReference>
<dbReference type="InterPro" id="IPR006584">
    <property type="entry name" value="Cellulose-bd_IV"/>
</dbReference>
<dbReference type="GO" id="GO:0031176">
    <property type="term" value="F:endo-1,4-beta-xylanase activity"/>
    <property type="evidence" value="ECO:0007669"/>
    <property type="project" value="UniProtKB-EC"/>
</dbReference>
<feature type="compositionally biased region" description="Basic and acidic residues" evidence="9">
    <location>
        <begin position="1"/>
        <end position="13"/>
    </location>
</feature>
<dbReference type="PROSITE" id="PS51175">
    <property type="entry name" value="CBM6"/>
    <property type="match status" value="1"/>
</dbReference>
<dbReference type="InterPro" id="IPR005084">
    <property type="entry name" value="CBM6"/>
</dbReference>
<keyword evidence="5" id="KW-0119">Carbohydrate metabolism</keyword>
<dbReference type="AlphaFoldDB" id="A0A2N5N6D8"/>
<dbReference type="PANTHER" id="PTHR43772:SF2">
    <property type="entry name" value="PUTATIVE (AFU_ORTHOLOGUE AFUA_2G04480)-RELATED"/>
    <property type="match status" value="1"/>
</dbReference>
<dbReference type="CDD" id="cd04084">
    <property type="entry name" value="CBM6_xylanase-like"/>
    <property type="match status" value="1"/>
</dbReference>
<dbReference type="PANTHER" id="PTHR43772">
    <property type="entry name" value="ENDO-1,4-BETA-XYLANASE"/>
    <property type="match status" value="1"/>
</dbReference>
<feature type="region of interest" description="Disordered" evidence="9">
    <location>
        <begin position="1"/>
        <end position="29"/>
    </location>
</feature>
<dbReference type="GO" id="GO:0045493">
    <property type="term" value="P:xylan catabolic process"/>
    <property type="evidence" value="ECO:0007669"/>
    <property type="project" value="UniProtKB-KW"/>
</dbReference>